<sequence>MEKSSLQMGDQDYEVTVPFQSFQGLGCHVDTVCPKKKSGETCPTAIHDFEGDQTYSEKPGHQVTLNASFEDIDASSYDAPVIPGVRAAEYLALTEAVIALVWEFMDTEKPVASICHGQQILSAADVLKGGTGWSTWLEPEAIHRCFSDGNLVTGAAWPGHPEFVSELMALLGISVWFYICCLLPSYIFCPPFSG</sequence>
<keyword evidence="2" id="KW-0812">Transmembrane</keyword>
<comment type="similarity">
    <text evidence="1">Belongs to the peptidase C56 family.</text>
</comment>
<evidence type="ECO:0000313" key="5">
    <source>
        <dbReference type="Proteomes" id="UP000233551"/>
    </source>
</evidence>
<evidence type="ECO:0000256" key="2">
    <source>
        <dbReference type="SAM" id="Phobius"/>
    </source>
</evidence>
<dbReference type="CDD" id="cd03169">
    <property type="entry name" value="GATase1_PfpI_1"/>
    <property type="match status" value="1"/>
</dbReference>
<proteinExistence type="inferred from homology"/>
<dbReference type="STRING" id="22663.A0A2I0JDX7"/>
<keyword evidence="2" id="KW-1133">Transmembrane helix</keyword>
<feature type="domain" description="DJ-1/PfpI" evidence="3">
    <location>
        <begin position="10"/>
        <end position="169"/>
    </location>
</feature>
<dbReference type="InterPro" id="IPR029062">
    <property type="entry name" value="Class_I_gatase-like"/>
</dbReference>
<dbReference type="AlphaFoldDB" id="A0A2I0JDX7"/>
<dbReference type="InterPro" id="IPR006286">
    <property type="entry name" value="C56_PfpI-like"/>
</dbReference>
<keyword evidence="5" id="KW-1185">Reference proteome</keyword>
<dbReference type="Proteomes" id="UP000233551">
    <property type="component" value="Unassembled WGS sequence"/>
</dbReference>
<dbReference type="EMBL" id="PGOL01001783">
    <property type="protein sequence ID" value="PKI54445.1"/>
    <property type="molecule type" value="Genomic_DNA"/>
</dbReference>
<gene>
    <name evidence="4" type="ORF">CRG98_025232</name>
</gene>
<accession>A0A2I0JDX7</accession>
<keyword evidence="2" id="KW-0472">Membrane</keyword>
<evidence type="ECO:0000256" key="1">
    <source>
        <dbReference type="ARBA" id="ARBA00008542"/>
    </source>
</evidence>
<evidence type="ECO:0000313" key="4">
    <source>
        <dbReference type="EMBL" id="PKI54445.1"/>
    </source>
</evidence>
<dbReference type="Pfam" id="PF01965">
    <property type="entry name" value="DJ-1_PfpI"/>
    <property type="match status" value="1"/>
</dbReference>
<dbReference type="InterPro" id="IPR002818">
    <property type="entry name" value="DJ-1/PfpI"/>
</dbReference>
<evidence type="ECO:0000259" key="3">
    <source>
        <dbReference type="Pfam" id="PF01965"/>
    </source>
</evidence>
<organism evidence="4 5">
    <name type="scientific">Punica granatum</name>
    <name type="common">Pomegranate</name>
    <dbReference type="NCBI Taxonomy" id="22663"/>
    <lineage>
        <taxon>Eukaryota</taxon>
        <taxon>Viridiplantae</taxon>
        <taxon>Streptophyta</taxon>
        <taxon>Embryophyta</taxon>
        <taxon>Tracheophyta</taxon>
        <taxon>Spermatophyta</taxon>
        <taxon>Magnoliopsida</taxon>
        <taxon>eudicotyledons</taxon>
        <taxon>Gunneridae</taxon>
        <taxon>Pentapetalae</taxon>
        <taxon>rosids</taxon>
        <taxon>malvids</taxon>
        <taxon>Myrtales</taxon>
        <taxon>Lythraceae</taxon>
        <taxon>Punica</taxon>
    </lineage>
</organism>
<comment type="caution">
    <text evidence="4">The sequence shown here is derived from an EMBL/GenBank/DDBJ whole genome shotgun (WGS) entry which is preliminary data.</text>
</comment>
<dbReference type="PANTHER" id="PTHR42733">
    <property type="entry name" value="DJ-1 PROTEIN"/>
    <property type="match status" value="1"/>
</dbReference>
<protein>
    <recommendedName>
        <fullName evidence="3">DJ-1/PfpI domain-containing protein</fullName>
    </recommendedName>
</protein>
<reference evidence="4 5" key="1">
    <citation type="submission" date="2017-11" db="EMBL/GenBank/DDBJ databases">
        <title>De-novo sequencing of pomegranate (Punica granatum L.) genome.</title>
        <authorList>
            <person name="Akparov Z."/>
            <person name="Amiraslanov A."/>
            <person name="Hajiyeva S."/>
            <person name="Abbasov M."/>
            <person name="Kaur K."/>
            <person name="Hamwieh A."/>
            <person name="Solovyev V."/>
            <person name="Salamov A."/>
            <person name="Braich B."/>
            <person name="Kosarev P."/>
            <person name="Mahmoud A."/>
            <person name="Hajiyev E."/>
            <person name="Babayeva S."/>
            <person name="Izzatullayeva V."/>
            <person name="Mammadov A."/>
            <person name="Mammadov A."/>
            <person name="Sharifova S."/>
            <person name="Ojaghi J."/>
            <person name="Eynullazada K."/>
            <person name="Bayramov B."/>
            <person name="Abdulazimova A."/>
            <person name="Shahmuradov I."/>
        </authorList>
    </citation>
    <scope>NUCLEOTIDE SEQUENCE [LARGE SCALE GENOMIC DNA]</scope>
    <source>
        <strain evidence="5">cv. AG2017</strain>
        <tissue evidence="4">Leaf</tissue>
    </source>
</reference>
<feature type="transmembrane region" description="Helical" evidence="2">
    <location>
        <begin position="167"/>
        <end position="188"/>
    </location>
</feature>
<dbReference type="SUPFAM" id="SSF52317">
    <property type="entry name" value="Class I glutamine amidotransferase-like"/>
    <property type="match status" value="1"/>
</dbReference>
<dbReference type="PANTHER" id="PTHR42733:SF2">
    <property type="entry name" value="DJ-1_THIJ_PFPI FAMILY PROTEIN"/>
    <property type="match status" value="1"/>
</dbReference>
<name>A0A2I0JDX7_PUNGR</name>
<dbReference type="Gene3D" id="3.40.50.880">
    <property type="match status" value="1"/>
</dbReference>